<organism evidence="10 11">
    <name type="scientific">Amycolatopsis albispora</name>
    <dbReference type="NCBI Taxonomy" id="1804986"/>
    <lineage>
        <taxon>Bacteria</taxon>
        <taxon>Bacillati</taxon>
        <taxon>Actinomycetota</taxon>
        <taxon>Actinomycetes</taxon>
        <taxon>Pseudonocardiales</taxon>
        <taxon>Pseudonocardiaceae</taxon>
        <taxon>Amycolatopsis</taxon>
    </lineage>
</organism>
<evidence type="ECO:0000313" key="11">
    <source>
        <dbReference type="Proteomes" id="UP000250434"/>
    </source>
</evidence>
<dbReference type="PANTHER" id="PTHR48078:SF6">
    <property type="entry name" value="L-THREONINE DEHYDRATASE CATABOLIC TDCB"/>
    <property type="match status" value="1"/>
</dbReference>
<dbReference type="Pfam" id="PF00291">
    <property type="entry name" value="PALP"/>
    <property type="match status" value="1"/>
</dbReference>
<evidence type="ECO:0000256" key="4">
    <source>
        <dbReference type="ARBA" id="ARBA00012096"/>
    </source>
</evidence>
<keyword evidence="5" id="KW-0663">Pyridoxal phosphate</keyword>
<dbReference type="InterPro" id="IPR036052">
    <property type="entry name" value="TrpB-like_PALP_sf"/>
</dbReference>
<proteinExistence type="inferred from homology"/>
<comment type="similarity">
    <text evidence="3">Belongs to the serine/threonine dehydratase family.</text>
</comment>
<feature type="domain" description="Tryptophan synthase beta chain-like PALP" evidence="9">
    <location>
        <begin position="32"/>
        <end position="318"/>
    </location>
</feature>
<dbReference type="GO" id="GO:0006567">
    <property type="term" value="P:L-threonine catabolic process"/>
    <property type="evidence" value="ECO:0007669"/>
    <property type="project" value="TreeGrafter"/>
</dbReference>
<dbReference type="GO" id="GO:0004794">
    <property type="term" value="F:threonine deaminase activity"/>
    <property type="evidence" value="ECO:0007669"/>
    <property type="project" value="UniProtKB-EC"/>
</dbReference>
<accession>A0A344L6D9</accession>
<dbReference type="Gene3D" id="3.40.50.1100">
    <property type="match status" value="2"/>
</dbReference>
<evidence type="ECO:0000256" key="2">
    <source>
        <dbReference type="ARBA" id="ARBA00001933"/>
    </source>
</evidence>
<evidence type="ECO:0000259" key="9">
    <source>
        <dbReference type="Pfam" id="PF00291"/>
    </source>
</evidence>
<comment type="cofactor">
    <cofactor evidence="2">
        <name>pyridoxal 5'-phosphate</name>
        <dbReference type="ChEBI" id="CHEBI:597326"/>
    </cofactor>
</comment>
<dbReference type="AlphaFoldDB" id="A0A344L6D9"/>
<dbReference type="EC" id="4.3.1.19" evidence="4"/>
<evidence type="ECO:0000256" key="5">
    <source>
        <dbReference type="ARBA" id="ARBA00022898"/>
    </source>
</evidence>
<evidence type="ECO:0000256" key="1">
    <source>
        <dbReference type="ARBA" id="ARBA00001274"/>
    </source>
</evidence>
<keyword evidence="11" id="KW-1185">Reference proteome</keyword>
<name>A0A344L6D9_9PSEU</name>
<evidence type="ECO:0000256" key="7">
    <source>
        <dbReference type="ARBA" id="ARBA00025527"/>
    </source>
</evidence>
<dbReference type="CDD" id="cd01562">
    <property type="entry name" value="Thr-dehyd"/>
    <property type="match status" value="1"/>
</dbReference>
<dbReference type="PANTHER" id="PTHR48078">
    <property type="entry name" value="THREONINE DEHYDRATASE, MITOCHONDRIAL-RELATED"/>
    <property type="match status" value="1"/>
</dbReference>
<dbReference type="GO" id="GO:0003941">
    <property type="term" value="F:L-serine ammonia-lyase activity"/>
    <property type="evidence" value="ECO:0007669"/>
    <property type="project" value="TreeGrafter"/>
</dbReference>
<evidence type="ECO:0000256" key="6">
    <source>
        <dbReference type="ARBA" id="ARBA00023239"/>
    </source>
</evidence>
<dbReference type="Proteomes" id="UP000250434">
    <property type="component" value="Chromosome"/>
</dbReference>
<dbReference type="KEGG" id="aab:A4R43_14590"/>
<evidence type="ECO:0000256" key="3">
    <source>
        <dbReference type="ARBA" id="ARBA00010869"/>
    </source>
</evidence>
<dbReference type="InterPro" id="IPR050147">
    <property type="entry name" value="Ser/Thr_Dehydratase"/>
</dbReference>
<dbReference type="FunFam" id="3.40.50.1100:FF:000005">
    <property type="entry name" value="Threonine dehydratase catabolic"/>
    <property type="match status" value="1"/>
</dbReference>
<dbReference type="FunFam" id="3.40.50.1100:FF:000007">
    <property type="entry name" value="L-threonine dehydratase catabolic TdcB"/>
    <property type="match status" value="1"/>
</dbReference>
<evidence type="ECO:0000313" key="10">
    <source>
        <dbReference type="EMBL" id="AXB43613.1"/>
    </source>
</evidence>
<dbReference type="EMBL" id="CP015163">
    <property type="protein sequence ID" value="AXB43613.1"/>
    <property type="molecule type" value="Genomic_DNA"/>
</dbReference>
<comment type="catalytic activity">
    <reaction evidence="1">
        <text>L-threonine = 2-oxobutanoate + NH4(+)</text>
        <dbReference type="Rhea" id="RHEA:22108"/>
        <dbReference type="ChEBI" id="CHEBI:16763"/>
        <dbReference type="ChEBI" id="CHEBI:28938"/>
        <dbReference type="ChEBI" id="CHEBI:57926"/>
        <dbReference type="EC" id="4.3.1.19"/>
    </reaction>
</comment>
<evidence type="ECO:0000256" key="8">
    <source>
        <dbReference type="ARBA" id="ARBA00031427"/>
    </source>
</evidence>
<dbReference type="InterPro" id="IPR001926">
    <property type="entry name" value="TrpB-like_PALP"/>
</dbReference>
<dbReference type="OrthoDB" id="4408011at2"/>
<gene>
    <name evidence="10" type="ORF">A4R43_14590</name>
</gene>
<keyword evidence="6" id="KW-0456">Lyase</keyword>
<dbReference type="SUPFAM" id="SSF53686">
    <property type="entry name" value="Tryptophan synthase beta subunit-like PLP-dependent enzymes"/>
    <property type="match status" value="1"/>
</dbReference>
<comment type="function">
    <text evidence="7">Catalyzes the anaerobic formation of alpha-ketobutyrate and ammonia from threonine in a two-step reaction. The first step involved a dehydration of threonine and a production of enamine intermediates (aminocrotonate), which tautomerizes to its imine form (iminobutyrate). Both intermediates are unstable and short-lived. The second step is the nonenzymatic hydrolysis of the enamine/imine intermediates to form 2-ketobutyrate and free ammonia. In the low water environment of the cell, the second step is accelerated by RidA.</text>
</comment>
<sequence>MHRAPDSFAGYGRGVALVTIDDISDAANRIEGLVLRTPLVDNQVLSHEFGTRVLLKAENLQHAGSFKVRGALNTLLTWQERGELPEGVVSFSAGNHAAAVAYAGKRLGVRVIVAMPSNPVPSKVANVRRFGGEIVPTDDLAATLAELAEEHGFPILHPFDQPEVIAGQGTAGLELCADGPPPDLVLVPVGGGGLLSGVAAAVRKLAPSARVVGVEPATSNAMSQSLAAGKVVRIDNPSATVADGLTAPFAGEHTLPHVQAYVDDVVEVDEAAISAAWPELIESSKLLVEPASAVCLAALRSGVVEAPRDGVTVLVVSGGNADLTRLA</sequence>
<dbReference type="GO" id="GO:0009097">
    <property type="term" value="P:isoleucine biosynthetic process"/>
    <property type="evidence" value="ECO:0007669"/>
    <property type="project" value="TreeGrafter"/>
</dbReference>
<reference evidence="10 11" key="1">
    <citation type="submission" date="2016-04" db="EMBL/GenBank/DDBJ databases">
        <title>Complete genome sequence and analysis of deep-sea sediment isolate, Amycolatopsis sp. WP1.</title>
        <authorList>
            <person name="Wang H."/>
            <person name="Chen S."/>
            <person name="Wu Q."/>
        </authorList>
    </citation>
    <scope>NUCLEOTIDE SEQUENCE [LARGE SCALE GENOMIC DNA]</scope>
    <source>
        <strain evidence="10 11">WP1</strain>
    </source>
</reference>
<dbReference type="GO" id="GO:0006565">
    <property type="term" value="P:L-serine catabolic process"/>
    <property type="evidence" value="ECO:0007669"/>
    <property type="project" value="TreeGrafter"/>
</dbReference>
<protein>
    <recommendedName>
        <fullName evidence="4">threonine ammonia-lyase</fullName>
        <ecNumber evidence="4">4.3.1.19</ecNumber>
    </recommendedName>
    <alternativeName>
        <fullName evidence="8">Threonine deaminase</fullName>
    </alternativeName>
</protein>